<dbReference type="RefSeq" id="WP_168546430.1">
    <property type="nucleotide sequence ID" value="NZ_JAAXOQ010000018.1"/>
</dbReference>
<dbReference type="Proteomes" id="UP000582646">
    <property type="component" value="Unassembled WGS sequence"/>
</dbReference>
<evidence type="ECO:0000313" key="1">
    <source>
        <dbReference type="EMBL" id="NKY19433.1"/>
    </source>
</evidence>
<comment type="caution">
    <text evidence="1">The sequence shown here is derived from an EMBL/GenBank/DDBJ whole genome shotgun (WGS) entry which is preliminary data.</text>
</comment>
<gene>
    <name evidence="1" type="ORF">HF999_13785</name>
</gene>
<name>A0A846X2Q0_9ACTN</name>
<organism evidence="1 2">
    <name type="scientific">Tsukamurella spumae</name>
    <dbReference type="NCBI Taxonomy" id="44753"/>
    <lineage>
        <taxon>Bacteria</taxon>
        <taxon>Bacillati</taxon>
        <taxon>Actinomycetota</taxon>
        <taxon>Actinomycetes</taxon>
        <taxon>Mycobacteriales</taxon>
        <taxon>Tsukamurellaceae</taxon>
        <taxon>Tsukamurella</taxon>
    </lineage>
</organism>
<sequence>MDMPTTTSLLANPSPDPSAIDNLRMYLVRVDIAARVSALIAELASR</sequence>
<reference evidence="1 2" key="1">
    <citation type="submission" date="2020-04" db="EMBL/GenBank/DDBJ databases">
        <title>MicrobeNet Type strains.</title>
        <authorList>
            <person name="Nicholson A.C."/>
        </authorList>
    </citation>
    <scope>NUCLEOTIDE SEQUENCE [LARGE SCALE GENOMIC DNA]</scope>
    <source>
        <strain evidence="1 2">DSM 44113</strain>
    </source>
</reference>
<accession>A0A846X2Q0</accession>
<dbReference type="EMBL" id="JAAXOQ010000018">
    <property type="protein sequence ID" value="NKY19433.1"/>
    <property type="molecule type" value="Genomic_DNA"/>
</dbReference>
<protein>
    <submittedName>
        <fullName evidence="1">Uncharacterized protein</fullName>
    </submittedName>
</protein>
<evidence type="ECO:0000313" key="2">
    <source>
        <dbReference type="Proteomes" id="UP000582646"/>
    </source>
</evidence>
<proteinExistence type="predicted"/>
<dbReference type="AlphaFoldDB" id="A0A846X2Q0"/>
<keyword evidence="2" id="KW-1185">Reference proteome</keyword>